<gene>
    <name evidence="2" type="ORF">TCAP_05371</name>
</gene>
<dbReference type="EMBL" id="NRSZ01000854">
    <property type="protein sequence ID" value="PNY24685.1"/>
    <property type="molecule type" value="Genomic_DNA"/>
</dbReference>
<dbReference type="OrthoDB" id="2555634at2759"/>
<feature type="compositionally biased region" description="Low complexity" evidence="1">
    <location>
        <begin position="187"/>
        <end position="201"/>
    </location>
</feature>
<dbReference type="AlphaFoldDB" id="A0A2K3QAV4"/>
<evidence type="ECO:0000313" key="2">
    <source>
        <dbReference type="EMBL" id="PNY24685.1"/>
    </source>
</evidence>
<evidence type="ECO:0000256" key="1">
    <source>
        <dbReference type="SAM" id="MobiDB-lite"/>
    </source>
</evidence>
<proteinExistence type="predicted"/>
<evidence type="ECO:0000313" key="3">
    <source>
        <dbReference type="Proteomes" id="UP000236621"/>
    </source>
</evidence>
<sequence length="381" mass="39930">MGLVDYSESESEGSESEAPSKAPPNAPGPNSKKPFQKVVDRSKPGKIVIGLPQTVPDSEDAREPPAKRARTTAGGLFSGFNSLLPAPKNTGKAPAGPRKSRPGLKTSAAPGFSREEGDGGDGGSEPPTGALTLPPPRRQAEPSIPEGQKPAEEVKLVGKPLMFRPLSVARSSKKKGPKLGMAKSTMTAASQSSSGVAQQTTKSTGATEAQQPPAPKKVSLFSMHTEEPAEPTASAISSSAYEPLFETGAQANASLDEHAQYAAQAGPTPTTAPAAAESLDSIADDLNLSAAARRELFGRGGSSHTAKKVVNFNMDQEYEHNEAIRSAGDQQTHNPVRAIQGGKHSLNQLVQNVHNQREALEESFAKGRSNRKEASSRYGWA</sequence>
<dbReference type="PANTHER" id="PTHR13621">
    <property type="entry name" value="PROLINE-RICH PROTEIN PRCC"/>
    <property type="match status" value="1"/>
</dbReference>
<dbReference type="GO" id="GO:0005634">
    <property type="term" value="C:nucleus"/>
    <property type="evidence" value="ECO:0007669"/>
    <property type="project" value="TreeGrafter"/>
</dbReference>
<organism evidence="2 3">
    <name type="scientific">Tolypocladium capitatum</name>
    <dbReference type="NCBI Taxonomy" id="45235"/>
    <lineage>
        <taxon>Eukaryota</taxon>
        <taxon>Fungi</taxon>
        <taxon>Dikarya</taxon>
        <taxon>Ascomycota</taxon>
        <taxon>Pezizomycotina</taxon>
        <taxon>Sordariomycetes</taxon>
        <taxon>Hypocreomycetidae</taxon>
        <taxon>Hypocreales</taxon>
        <taxon>Ophiocordycipitaceae</taxon>
        <taxon>Tolypocladium</taxon>
    </lineage>
</organism>
<feature type="region of interest" description="Disordered" evidence="1">
    <location>
        <begin position="1"/>
        <end position="241"/>
    </location>
</feature>
<feature type="region of interest" description="Disordered" evidence="1">
    <location>
        <begin position="320"/>
        <end position="345"/>
    </location>
</feature>
<keyword evidence="3" id="KW-1185">Reference proteome</keyword>
<dbReference type="PANTHER" id="PTHR13621:SF2">
    <property type="entry name" value="PROLINE-RICH PROTEIN PRCC"/>
    <property type="match status" value="1"/>
</dbReference>
<dbReference type="InterPro" id="IPR018800">
    <property type="entry name" value="PRCC"/>
</dbReference>
<dbReference type="Proteomes" id="UP000236621">
    <property type="component" value="Unassembled WGS sequence"/>
</dbReference>
<dbReference type="Pfam" id="PF10253">
    <property type="entry name" value="PRCC"/>
    <property type="match status" value="1"/>
</dbReference>
<accession>A0A2K3QAV4</accession>
<reference evidence="2 3" key="1">
    <citation type="submission" date="2017-08" db="EMBL/GenBank/DDBJ databases">
        <title>Harnessing the power of phylogenomics to disentangle the directionality and signatures of interkingdom host jumping in the parasitic fungal genus Tolypocladium.</title>
        <authorList>
            <person name="Quandt C.A."/>
            <person name="Patterson W."/>
            <person name="Spatafora J.W."/>
        </authorList>
    </citation>
    <scope>NUCLEOTIDE SEQUENCE [LARGE SCALE GENOMIC DNA]</scope>
    <source>
        <strain evidence="2 3">CBS 113982</strain>
    </source>
</reference>
<name>A0A2K3QAV4_9HYPO</name>
<evidence type="ECO:0008006" key="4">
    <source>
        <dbReference type="Google" id="ProtNLM"/>
    </source>
</evidence>
<feature type="compositionally biased region" description="Basic and acidic residues" evidence="1">
    <location>
        <begin position="357"/>
        <end position="375"/>
    </location>
</feature>
<dbReference type="STRING" id="45235.A0A2K3QAV4"/>
<comment type="caution">
    <text evidence="2">The sequence shown here is derived from an EMBL/GenBank/DDBJ whole genome shotgun (WGS) entry which is preliminary data.</text>
</comment>
<protein>
    <recommendedName>
        <fullName evidence="4">Mitotic checkpoint regulator, MAD2B-interacting-domain-containing protein</fullName>
    </recommendedName>
</protein>
<feature type="region of interest" description="Disordered" evidence="1">
    <location>
        <begin position="357"/>
        <end position="381"/>
    </location>
</feature>